<reference evidence="1" key="1">
    <citation type="journal article" date="2023" name="Mol. Phylogenet. Evol.">
        <title>Genome-scale phylogeny and comparative genomics of the fungal order Sordariales.</title>
        <authorList>
            <person name="Hensen N."/>
            <person name="Bonometti L."/>
            <person name="Westerberg I."/>
            <person name="Brannstrom I.O."/>
            <person name="Guillou S."/>
            <person name="Cros-Aarteil S."/>
            <person name="Calhoun S."/>
            <person name="Haridas S."/>
            <person name="Kuo A."/>
            <person name="Mondo S."/>
            <person name="Pangilinan J."/>
            <person name="Riley R."/>
            <person name="LaButti K."/>
            <person name="Andreopoulos B."/>
            <person name="Lipzen A."/>
            <person name="Chen C."/>
            <person name="Yan M."/>
            <person name="Daum C."/>
            <person name="Ng V."/>
            <person name="Clum A."/>
            <person name="Steindorff A."/>
            <person name="Ohm R.A."/>
            <person name="Martin F."/>
            <person name="Silar P."/>
            <person name="Natvig D.O."/>
            <person name="Lalanne C."/>
            <person name="Gautier V."/>
            <person name="Ament-Velasquez S.L."/>
            <person name="Kruys A."/>
            <person name="Hutchinson M.I."/>
            <person name="Powell A.J."/>
            <person name="Barry K."/>
            <person name="Miller A.N."/>
            <person name="Grigoriev I.V."/>
            <person name="Debuchy R."/>
            <person name="Gladieux P."/>
            <person name="Hiltunen Thoren M."/>
            <person name="Johannesson H."/>
        </authorList>
    </citation>
    <scope>NUCLEOTIDE SEQUENCE</scope>
    <source>
        <strain evidence="1">CBS 955.72</strain>
    </source>
</reference>
<proteinExistence type="predicted"/>
<dbReference type="EMBL" id="JAUIQD010000005">
    <property type="protein sequence ID" value="KAK3349521.1"/>
    <property type="molecule type" value="Genomic_DNA"/>
</dbReference>
<keyword evidence="2" id="KW-1185">Reference proteome</keyword>
<name>A0AAJ0HF56_9PEZI</name>
<evidence type="ECO:0000313" key="2">
    <source>
        <dbReference type="Proteomes" id="UP001275084"/>
    </source>
</evidence>
<protein>
    <submittedName>
        <fullName evidence="1">Uncharacterized protein</fullName>
    </submittedName>
</protein>
<evidence type="ECO:0000313" key="1">
    <source>
        <dbReference type="EMBL" id="KAK3349521.1"/>
    </source>
</evidence>
<reference evidence="1" key="2">
    <citation type="submission" date="2023-06" db="EMBL/GenBank/DDBJ databases">
        <authorList>
            <consortium name="Lawrence Berkeley National Laboratory"/>
            <person name="Haridas S."/>
            <person name="Hensen N."/>
            <person name="Bonometti L."/>
            <person name="Westerberg I."/>
            <person name="Brannstrom I.O."/>
            <person name="Guillou S."/>
            <person name="Cros-Aarteil S."/>
            <person name="Calhoun S."/>
            <person name="Kuo A."/>
            <person name="Mondo S."/>
            <person name="Pangilinan J."/>
            <person name="Riley R."/>
            <person name="Labutti K."/>
            <person name="Andreopoulos B."/>
            <person name="Lipzen A."/>
            <person name="Chen C."/>
            <person name="Yanf M."/>
            <person name="Daum C."/>
            <person name="Ng V."/>
            <person name="Clum A."/>
            <person name="Steindorff A."/>
            <person name="Ohm R."/>
            <person name="Martin F."/>
            <person name="Silar P."/>
            <person name="Natvig D."/>
            <person name="Lalanne C."/>
            <person name="Gautier V."/>
            <person name="Ament-Velasquez S.L."/>
            <person name="Kruys A."/>
            <person name="Hutchinson M.I."/>
            <person name="Powell A.J."/>
            <person name="Barry K."/>
            <person name="Miller A.N."/>
            <person name="Grigoriev I.V."/>
            <person name="Debuchy R."/>
            <person name="Gladieux P."/>
            <person name="Thoren M.H."/>
            <person name="Johannesson H."/>
        </authorList>
    </citation>
    <scope>NUCLEOTIDE SEQUENCE</scope>
    <source>
        <strain evidence="1">CBS 955.72</strain>
    </source>
</reference>
<sequence length="225" mass="24895">MPVIRAADIMNILAADTQDEQTIANYRDIASRVTREIRKRAEEVVCHVEDMVFAKGRTNLLQLPHLALARSAQPLNIEVHNNMAKTLFTWASEKGFTIERNMLKCNILWLQGGVIECDPDRVVLLIFVRRPRRRDDGGVIEDAQGTTAGITVSEEPLSRGFLKSPTAESSFECQVGDMIVLEEGEQISVRREASVKEGTGPRDFCMFCIAHRKIPTGGAGEGGTA</sequence>
<gene>
    <name evidence="1" type="ORF">B0T25DRAFT_548335</name>
</gene>
<organism evidence="1 2">
    <name type="scientific">Lasiosphaeria hispida</name>
    <dbReference type="NCBI Taxonomy" id="260671"/>
    <lineage>
        <taxon>Eukaryota</taxon>
        <taxon>Fungi</taxon>
        <taxon>Dikarya</taxon>
        <taxon>Ascomycota</taxon>
        <taxon>Pezizomycotina</taxon>
        <taxon>Sordariomycetes</taxon>
        <taxon>Sordariomycetidae</taxon>
        <taxon>Sordariales</taxon>
        <taxon>Lasiosphaeriaceae</taxon>
        <taxon>Lasiosphaeria</taxon>
    </lineage>
</organism>
<comment type="caution">
    <text evidence="1">The sequence shown here is derived from an EMBL/GenBank/DDBJ whole genome shotgun (WGS) entry which is preliminary data.</text>
</comment>
<dbReference type="AlphaFoldDB" id="A0AAJ0HF56"/>
<dbReference type="Proteomes" id="UP001275084">
    <property type="component" value="Unassembled WGS sequence"/>
</dbReference>
<accession>A0AAJ0HF56</accession>